<dbReference type="InterPro" id="IPR040676">
    <property type="entry name" value="DUF5641"/>
</dbReference>
<name>A0A8J6HRJ4_TENMO</name>
<dbReference type="Pfam" id="PF18701">
    <property type="entry name" value="DUF5641"/>
    <property type="match status" value="1"/>
</dbReference>
<evidence type="ECO:0000259" key="1">
    <source>
        <dbReference type="Pfam" id="PF18701"/>
    </source>
</evidence>
<gene>
    <name evidence="2" type="ORF">GEV33_002425</name>
</gene>
<dbReference type="EMBL" id="JABDTM020012063">
    <property type="protein sequence ID" value="KAH0820366.1"/>
    <property type="molecule type" value="Genomic_DNA"/>
</dbReference>
<feature type="domain" description="DUF5641" evidence="1">
    <location>
        <begin position="71"/>
        <end position="164"/>
    </location>
</feature>
<evidence type="ECO:0000313" key="2">
    <source>
        <dbReference type="EMBL" id="KAH0820366.1"/>
    </source>
</evidence>
<dbReference type="PANTHER" id="PTHR47331">
    <property type="entry name" value="PHD-TYPE DOMAIN-CONTAINING PROTEIN"/>
    <property type="match status" value="1"/>
</dbReference>
<proteinExistence type="predicted"/>
<accession>A0A8J6HRJ4</accession>
<reference evidence="2" key="2">
    <citation type="submission" date="2021-08" db="EMBL/GenBank/DDBJ databases">
        <authorList>
            <person name="Eriksson T."/>
        </authorList>
    </citation>
    <scope>NUCLEOTIDE SEQUENCE</scope>
    <source>
        <strain evidence="2">Stoneville</strain>
        <tissue evidence="2">Whole head</tissue>
    </source>
</reference>
<dbReference type="AlphaFoldDB" id="A0A8J6HRJ4"/>
<keyword evidence="3" id="KW-1185">Reference proteome</keyword>
<sequence length="171" mass="19780">MLKSQKFERDVPITVGYGRQIEACLNSRPLTPISNDPNDLIALSPSHFLIGDLLTAPMEHDVTPLPINRLSRWQYVEQLRQHFWKRWSVDYLTQLQPRRKWNQRLPNIEVGELAVIKEDNSPPLQWRLARVFRLHPGKDGCVRVVTLKTSKGEVTRSINKVCVLPIASMYS</sequence>
<comment type="caution">
    <text evidence="2">The sequence shown here is derived from an EMBL/GenBank/DDBJ whole genome shotgun (WGS) entry which is preliminary data.</text>
</comment>
<protein>
    <recommendedName>
        <fullName evidence="1">DUF5641 domain-containing protein</fullName>
    </recommendedName>
</protein>
<evidence type="ECO:0000313" key="3">
    <source>
        <dbReference type="Proteomes" id="UP000719412"/>
    </source>
</evidence>
<reference evidence="2" key="1">
    <citation type="journal article" date="2020" name="J Insects Food Feed">
        <title>The yellow mealworm (Tenebrio molitor) genome: a resource for the emerging insects as food and feed industry.</title>
        <authorList>
            <person name="Eriksson T."/>
            <person name="Andere A."/>
            <person name="Kelstrup H."/>
            <person name="Emery V."/>
            <person name="Picard C."/>
        </authorList>
    </citation>
    <scope>NUCLEOTIDE SEQUENCE</scope>
    <source>
        <strain evidence="2">Stoneville</strain>
        <tissue evidence="2">Whole head</tissue>
    </source>
</reference>
<organism evidence="2 3">
    <name type="scientific">Tenebrio molitor</name>
    <name type="common">Yellow mealworm beetle</name>
    <dbReference type="NCBI Taxonomy" id="7067"/>
    <lineage>
        <taxon>Eukaryota</taxon>
        <taxon>Metazoa</taxon>
        <taxon>Ecdysozoa</taxon>
        <taxon>Arthropoda</taxon>
        <taxon>Hexapoda</taxon>
        <taxon>Insecta</taxon>
        <taxon>Pterygota</taxon>
        <taxon>Neoptera</taxon>
        <taxon>Endopterygota</taxon>
        <taxon>Coleoptera</taxon>
        <taxon>Polyphaga</taxon>
        <taxon>Cucujiformia</taxon>
        <taxon>Tenebrionidae</taxon>
        <taxon>Tenebrio</taxon>
    </lineage>
</organism>
<dbReference type="Proteomes" id="UP000719412">
    <property type="component" value="Unassembled WGS sequence"/>
</dbReference>